<dbReference type="InterPro" id="IPR036206">
    <property type="entry name" value="ThiamineP_synth_sf"/>
</dbReference>
<reference evidence="22" key="2">
    <citation type="submission" date="2020-09" db="EMBL/GenBank/DDBJ databases">
        <authorList>
            <person name="Sun Q."/>
            <person name="Ohkuma M."/>
        </authorList>
    </citation>
    <scope>NUCLEOTIDE SEQUENCE</scope>
    <source>
        <strain evidence="22">JCM 3346</strain>
    </source>
</reference>
<evidence type="ECO:0000313" key="23">
    <source>
        <dbReference type="Proteomes" id="UP000610303"/>
    </source>
</evidence>
<evidence type="ECO:0000256" key="1">
    <source>
        <dbReference type="ARBA" id="ARBA00000151"/>
    </source>
</evidence>
<dbReference type="Gene3D" id="3.40.1190.20">
    <property type="match status" value="1"/>
</dbReference>
<dbReference type="GO" id="GO:0005829">
    <property type="term" value="C:cytosol"/>
    <property type="evidence" value="ECO:0007669"/>
    <property type="project" value="TreeGrafter"/>
</dbReference>
<comment type="catalytic activity">
    <reaction evidence="2">
        <text>4-amino-2-methyl-5-(phosphooxymethyl)pyrimidine + ATP = 4-amino-2-methyl-5-(diphosphooxymethyl)pyrimidine + ADP</text>
        <dbReference type="Rhea" id="RHEA:19893"/>
        <dbReference type="ChEBI" id="CHEBI:30616"/>
        <dbReference type="ChEBI" id="CHEBI:57841"/>
        <dbReference type="ChEBI" id="CHEBI:58354"/>
        <dbReference type="ChEBI" id="CHEBI:456216"/>
        <dbReference type="EC" id="2.7.4.7"/>
    </reaction>
</comment>
<dbReference type="AlphaFoldDB" id="A0A918C991"/>
<comment type="function">
    <text evidence="3 18">Condenses 4-methyl-5-(beta-hydroxyethyl)thiazole monophosphate (THZ-P) and 2-methyl-4-amino-5-hydroxymethyl pyrimidine pyrophosphate (HMP-PP) to form thiamine monophosphate (TMP).</text>
</comment>
<dbReference type="CDD" id="cd01169">
    <property type="entry name" value="HMPP_kinase"/>
    <property type="match status" value="1"/>
</dbReference>
<evidence type="ECO:0000259" key="19">
    <source>
        <dbReference type="Pfam" id="PF02581"/>
    </source>
</evidence>
<comment type="function">
    <text evidence="4">Catalyzes the phosphorylation of hydroxymethylpyrimidine phosphate (HMP-P) to HMP-PP, and of HMP to HMP-P.</text>
</comment>
<evidence type="ECO:0000256" key="10">
    <source>
        <dbReference type="ARBA" id="ARBA00022777"/>
    </source>
</evidence>
<dbReference type="Pfam" id="PF02581">
    <property type="entry name" value="TMP-TENI"/>
    <property type="match status" value="1"/>
</dbReference>
<comment type="pathway">
    <text evidence="6 18">Cofactor biosynthesis; thiamine diphosphate biosynthesis; thiamine phosphate from 4-amino-2-methyl-5-diphosphomethylpyrimidine and 4-methyl-5-(2-phosphoethyl)-thiazole: step 1/1.</text>
</comment>
<feature type="binding site" evidence="18">
    <location>
        <position position="182"/>
    </location>
    <ligand>
        <name>2-[(2R,5Z)-2-carboxy-4-methylthiazol-5(2H)-ylidene]ethyl phosphate</name>
        <dbReference type="ChEBI" id="CHEBI:62899"/>
    </ligand>
</feature>
<feature type="binding site" evidence="18">
    <location>
        <begin position="41"/>
        <end position="45"/>
    </location>
    <ligand>
        <name>4-amino-2-methyl-5-(diphosphooxymethyl)pyrimidine</name>
        <dbReference type="ChEBI" id="CHEBI:57841"/>
    </ligand>
</feature>
<feature type="binding site" evidence="18">
    <location>
        <begin position="145"/>
        <end position="147"/>
    </location>
    <ligand>
        <name>2-[(2R,5Z)-2-carboxy-4-methylthiazol-5(2H)-ylidene]ethyl phosphate</name>
        <dbReference type="ChEBI" id="CHEBI:62899"/>
    </ligand>
</feature>
<feature type="binding site" evidence="18">
    <location>
        <position position="73"/>
    </location>
    <ligand>
        <name>Mg(2+)</name>
        <dbReference type="ChEBI" id="CHEBI:18420"/>
    </ligand>
</feature>
<evidence type="ECO:0000256" key="13">
    <source>
        <dbReference type="ARBA" id="ARBA00022977"/>
    </source>
</evidence>
<dbReference type="SUPFAM" id="SSF53613">
    <property type="entry name" value="Ribokinase-like"/>
    <property type="match status" value="1"/>
</dbReference>
<comment type="catalytic activity">
    <reaction evidence="15 18">
        <text>4-methyl-5-(2-phosphooxyethyl)-thiazole + 4-amino-2-methyl-5-(diphosphooxymethyl)pyrimidine + H(+) = thiamine phosphate + diphosphate</text>
        <dbReference type="Rhea" id="RHEA:22328"/>
        <dbReference type="ChEBI" id="CHEBI:15378"/>
        <dbReference type="ChEBI" id="CHEBI:33019"/>
        <dbReference type="ChEBI" id="CHEBI:37575"/>
        <dbReference type="ChEBI" id="CHEBI:57841"/>
        <dbReference type="ChEBI" id="CHEBI:58296"/>
        <dbReference type="EC" id="2.5.1.3"/>
    </reaction>
</comment>
<comment type="pathway">
    <text evidence="5">Cofactor biosynthesis; thiamine diphosphate biosynthesis; 4-amino-2-methyl-5-diphosphomethylpyrimidine from 5-amino-1-(5-phospho-D-ribosyl)imidazole: step 3/3.</text>
</comment>
<dbReference type="NCBIfam" id="TIGR00693">
    <property type="entry name" value="thiE"/>
    <property type="match status" value="1"/>
</dbReference>
<keyword evidence="13 18" id="KW-0784">Thiamine biosynthesis</keyword>
<evidence type="ECO:0000256" key="5">
    <source>
        <dbReference type="ARBA" id="ARBA00004769"/>
    </source>
</evidence>
<comment type="catalytic activity">
    <reaction evidence="17 18">
        <text>2-[(2R,5Z)-2-carboxy-4-methylthiazol-5(2H)-ylidene]ethyl phosphate + 4-amino-2-methyl-5-(diphosphooxymethyl)pyrimidine + 2 H(+) = thiamine phosphate + CO2 + diphosphate</text>
        <dbReference type="Rhea" id="RHEA:47844"/>
        <dbReference type="ChEBI" id="CHEBI:15378"/>
        <dbReference type="ChEBI" id="CHEBI:16526"/>
        <dbReference type="ChEBI" id="CHEBI:33019"/>
        <dbReference type="ChEBI" id="CHEBI:37575"/>
        <dbReference type="ChEBI" id="CHEBI:57841"/>
        <dbReference type="ChEBI" id="CHEBI:62899"/>
        <dbReference type="EC" id="2.5.1.3"/>
    </reaction>
</comment>
<keyword evidence="9" id="KW-0547">Nucleotide-binding</keyword>
<dbReference type="NCBIfam" id="TIGR00097">
    <property type="entry name" value="HMP-P_kinase"/>
    <property type="match status" value="1"/>
</dbReference>
<keyword evidence="14" id="KW-0511">Multifunctional enzyme</keyword>
<dbReference type="InterPro" id="IPR004305">
    <property type="entry name" value="Thiaminase-2/PQQC"/>
</dbReference>
<keyword evidence="7 18" id="KW-0808">Transferase</keyword>
<dbReference type="InterPro" id="IPR029056">
    <property type="entry name" value="Ribokinase-like"/>
</dbReference>
<keyword evidence="11" id="KW-0067">ATP-binding</keyword>
<evidence type="ECO:0000256" key="14">
    <source>
        <dbReference type="ARBA" id="ARBA00023268"/>
    </source>
</evidence>
<feature type="binding site" evidence="18">
    <location>
        <begin position="202"/>
        <end position="203"/>
    </location>
    <ligand>
        <name>2-[(2R,5Z)-2-carboxy-4-methylthiazol-5(2H)-ylidene]ethyl phosphate</name>
        <dbReference type="ChEBI" id="CHEBI:62899"/>
    </ligand>
</feature>
<comment type="similarity">
    <text evidence="18">Belongs to the thiamine-phosphate synthase family.</text>
</comment>
<dbReference type="PANTHER" id="PTHR20858:SF17">
    <property type="entry name" value="HYDROXYMETHYLPYRIMIDINE_PHOSPHOMETHYLPYRIMIDINE KINASE THI20-RELATED"/>
    <property type="match status" value="1"/>
</dbReference>
<dbReference type="Gene3D" id="1.20.910.10">
    <property type="entry name" value="Heme oxygenase-like"/>
    <property type="match status" value="1"/>
</dbReference>
<feature type="domain" description="Thiaminase-2/PQQC" evidence="20">
    <location>
        <begin position="544"/>
        <end position="737"/>
    </location>
</feature>
<dbReference type="InterPro" id="IPR004399">
    <property type="entry name" value="HMP/HMP-P_kinase_dom"/>
</dbReference>
<feature type="binding site" evidence="18">
    <location>
        <position position="116"/>
    </location>
    <ligand>
        <name>4-amino-2-methyl-5-(diphosphooxymethyl)pyrimidine</name>
        <dbReference type="ChEBI" id="CHEBI:57841"/>
    </ligand>
</feature>
<gene>
    <name evidence="22" type="primary">theD</name>
    <name evidence="18" type="synonym">thiE</name>
    <name evidence="22" type="ORF">GCM10010196_02060</name>
</gene>
<evidence type="ECO:0000256" key="8">
    <source>
        <dbReference type="ARBA" id="ARBA00022723"/>
    </source>
</evidence>
<dbReference type="InterPro" id="IPR016084">
    <property type="entry name" value="Haem_Oase-like_multi-hlx"/>
</dbReference>
<dbReference type="SUPFAM" id="SSF51391">
    <property type="entry name" value="Thiamin phosphate synthase"/>
    <property type="match status" value="1"/>
</dbReference>
<accession>A0A918C991</accession>
<feature type="binding site" evidence="18">
    <location>
        <position position="72"/>
    </location>
    <ligand>
        <name>4-amino-2-methyl-5-(diphosphooxymethyl)pyrimidine</name>
        <dbReference type="ChEBI" id="CHEBI:57841"/>
    </ligand>
</feature>
<proteinExistence type="inferred from homology"/>
<dbReference type="GO" id="GO:0008902">
    <property type="term" value="F:hydroxymethylpyrimidine kinase activity"/>
    <property type="evidence" value="ECO:0007669"/>
    <property type="project" value="UniProtKB-EC"/>
</dbReference>
<evidence type="ECO:0000256" key="17">
    <source>
        <dbReference type="ARBA" id="ARBA00047883"/>
    </source>
</evidence>
<evidence type="ECO:0000256" key="18">
    <source>
        <dbReference type="HAMAP-Rule" id="MF_00097"/>
    </source>
</evidence>
<sequence length="763" mass="78589">MSARRALDLSLYLVTDAALCGERGVAATVEAAVAGGATIVQLRDKHASDEELLALLGRLDEAIAGRVPLVVNDRLELVLRARAAGLRVDGVHLGQGDAAVLRARAELGPDAIVGLTANTPAHLAAVAALPAGTVDYLGVGVLRPTSTKPDHPPALGIAGFAGLQAAARDAAGAPVPCVAIGGVRVEDAAPLRAVGAAGLAIVSAICAAPDARRAAADFAAAWRDGATPHAAHGPHDVRRPSPPRVLSIAGSDPSGGAGIQADLKSIAAVGGYGMAAITALTAQNTRGVRSVHVPPAASLLAQLDALSDDIDVDAVKLGMLANAELIRTVAEWLDRVRPPLVVLDPVMVSTSGDRLLDPEAEAALRELLPLADLVTPNLAELAVLAGADGPAADWPSALEQATALSARTGVLVLAKGGHLGGADAPDALVDARAGAALAEIVEFSGERIATRATHGTGCSLSSAIATLRARHGAWEPAVAEARRWLRESLRHGESVAVGGGHGPVHHFAGLWSRGGLDTAPTPAELETEWWAGIAELRRSIDELPFIRRLADGSLPRAAFGEYLAQDAHYLREYARALAEAARLAPDASAQAFWAAGSRECLTGELARHERDLAGGPGTAPTLVEPNAVNLGYLDHLLASGARGGYPELVAAVLPCYWIYDDLGRRLLAGAFGPEPGSPEHPYADWLAMYAEPSFAVSTRRAIELVTGVAAAATPEVRERMRRAFRRSAEFELAFFAAPLEASSDDAPAPPGCGTRGLSATIGA</sequence>
<dbReference type="CDD" id="cd00564">
    <property type="entry name" value="TMP_TenI"/>
    <property type="match status" value="1"/>
</dbReference>
<dbReference type="InterPro" id="IPR013749">
    <property type="entry name" value="PM/HMP-P_kinase-1"/>
</dbReference>
<organism evidence="22 23">
    <name type="scientific">Agromyces mediolanus</name>
    <name type="common">Corynebacterium mediolanum</name>
    <dbReference type="NCBI Taxonomy" id="41986"/>
    <lineage>
        <taxon>Bacteria</taxon>
        <taxon>Bacillati</taxon>
        <taxon>Actinomycetota</taxon>
        <taxon>Actinomycetes</taxon>
        <taxon>Micrococcales</taxon>
        <taxon>Microbacteriaceae</taxon>
        <taxon>Agromyces</taxon>
    </lineage>
</organism>
<dbReference type="GO" id="GO:0004789">
    <property type="term" value="F:thiamine-phosphate diphosphorylase activity"/>
    <property type="evidence" value="ECO:0007669"/>
    <property type="project" value="UniProtKB-UniRule"/>
</dbReference>
<dbReference type="Pfam" id="PF08543">
    <property type="entry name" value="Phos_pyr_kin"/>
    <property type="match status" value="1"/>
</dbReference>
<evidence type="ECO:0000256" key="9">
    <source>
        <dbReference type="ARBA" id="ARBA00022741"/>
    </source>
</evidence>
<dbReference type="SUPFAM" id="SSF48613">
    <property type="entry name" value="Heme oxygenase-like"/>
    <property type="match status" value="1"/>
</dbReference>
<dbReference type="EMBL" id="BMRJ01000001">
    <property type="protein sequence ID" value="GGR13112.1"/>
    <property type="molecule type" value="Genomic_DNA"/>
</dbReference>
<comment type="cofactor">
    <cofactor evidence="18">
        <name>Mg(2+)</name>
        <dbReference type="ChEBI" id="CHEBI:18420"/>
    </cofactor>
    <text evidence="18">Binds 1 Mg(2+) ion per subunit.</text>
</comment>
<comment type="caution">
    <text evidence="22">The sequence shown here is derived from an EMBL/GenBank/DDBJ whole genome shotgun (WGS) entry which is preliminary data.</text>
</comment>
<dbReference type="GO" id="GO:0000287">
    <property type="term" value="F:magnesium ion binding"/>
    <property type="evidence" value="ECO:0007669"/>
    <property type="project" value="UniProtKB-UniRule"/>
</dbReference>
<evidence type="ECO:0000256" key="12">
    <source>
        <dbReference type="ARBA" id="ARBA00022842"/>
    </source>
</evidence>
<evidence type="ECO:0000259" key="20">
    <source>
        <dbReference type="Pfam" id="PF03070"/>
    </source>
</evidence>
<dbReference type="FunFam" id="3.40.1190.20:FF:000003">
    <property type="entry name" value="Phosphomethylpyrimidine kinase ThiD"/>
    <property type="match status" value="1"/>
</dbReference>
<evidence type="ECO:0000259" key="21">
    <source>
        <dbReference type="Pfam" id="PF08543"/>
    </source>
</evidence>
<dbReference type="EC" id="2.5.1.3" evidence="18"/>
<evidence type="ECO:0000256" key="16">
    <source>
        <dbReference type="ARBA" id="ARBA00047851"/>
    </source>
</evidence>
<dbReference type="GO" id="GO:0009229">
    <property type="term" value="P:thiamine diphosphate biosynthetic process"/>
    <property type="evidence" value="ECO:0007669"/>
    <property type="project" value="UniProtKB-UniRule"/>
</dbReference>
<feature type="domain" description="Thiamine phosphate synthase/TenI" evidence="19">
    <location>
        <begin position="11"/>
        <end position="205"/>
    </location>
</feature>
<dbReference type="PANTHER" id="PTHR20858">
    <property type="entry name" value="PHOSPHOMETHYLPYRIMIDINE KINASE"/>
    <property type="match status" value="1"/>
</dbReference>
<dbReference type="Proteomes" id="UP000610303">
    <property type="component" value="Unassembled WGS sequence"/>
</dbReference>
<feature type="binding site" evidence="18">
    <location>
        <position position="148"/>
    </location>
    <ligand>
        <name>4-amino-2-methyl-5-(diphosphooxymethyl)pyrimidine</name>
        <dbReference type="ChEBI" id="CHEBI:57841"/>
    </ligand>
</feature>
<protein>
    <recommendedName>
        <fullName evidence="18">Thiamine-phosphate synthase</fullName>
        <shortName evidence="18">TP synthase</shortName>
        <shortName evidence="18">TPS</shortName>
        <ecNumber evidence="18">2.5.1.3</ecNumber>
    </recommendedName>
    <alternativeName>
        <fullName evidence="18">Thiamine-phosphate pyrophosphorylase</fullName>
        <shortName evidence="18">TMP pyrophosphorylase</shortName>
        <shortName evidence="18">TMP-PPase</shortName>
    </alternativeName>
</protein>
<dbReference type="GO" id="GO:0009228">
    <property type="term" value="P:thiamine biosynthetic process"/>
    <property type="evidence" value="ECO:0007669"/>
    <property type="project" value="UniProtKB-KW"/>
</dbReference>
<dbReference type="Gene3D" id="3.20.20.70">
    <property type="entry name" value="Aldolase class I"/>
    <property type="match status" value="1"/>
</dbReference>
<evidence type="ECO:0000256" key="2">
    <source>
        <dbReference type="ARBA" id="ARBA00000565"/>
    </source>
</evidence>
<keyword evidence="23" id="KW-1185">Reference proteome</keyword>
<keyword evidence="10" id="KW-0418">Kinase</keyword>
<evidence type="ECO:0000256" key="7">
    <source>
        <dbReference type="ARBA" id="ARBA00022679"/>
    </source>
</evidence>
<dbReference type="GO" id="GO:0008972">
    <property type="term" value="F:phosphomethylpyrimidine kinase activity"/>
    <property type="evidence" value="ECO:0007669"/>
    <property type="project" value="UniProtKB-EC"/>
</dbReference>
<dbReference type="NCBIfam" id="NF011301">
    <property type="entry name" value="PRK14713.1"/>
    <property type="match status" value="1"/>
</dbReference>
<dbReference type="GO" id="GO:0005524">
    <property type="term" value="F:ATP binding"/>
    <property type="evidence" value="ECO:0007669"/>
    <property type="project" value="UniProtKB-KW"/>
</dbReference>
<evidence type="ECO:0000256" key="11">
    <source>
        <dbReference type="ARBA" id="ARBA00022840"/>
    </source>
</evidence>
<evidence type="ECO:0000313" key="22">
    <source>
        <dbReference type="EMBL" id="GGR13112.1"/>
    </source>
</evidence>
<dbReference type="CDD" id="cd19365">
    <property type="entry name" value="TenA_C-like"/>
    <property type="match status" value="1"/>
</dbReference>
<dbReference type="RefSeq" id="WP_229781476.1">
    <property type="nucleotide sequence ID" value="NZ_BMRJ01000001.1"/>
</dbReference>
<comment type="catalytic activity">
    <reaction evidence="16 18">
        <text>2-(2-carboxy-4-methylthiazol-5-yl)ethyl phosphate + 4-amino-2-methyl-5-(diphosphooxymethyl)pyrimidine + 2 H(+) = thiamine phosphate + CO2 + diphosphate</text>
        <dbReference type="Rhea" id="RHEA:47848"/>
        <dbReference type="ChEBI" id="CHEBI:15378"/>
        <dbReference type="ChEBI" id="CHEBI:16526"/>
        <dbReference type="ChEBI" id="CHEBI:33019"/>
        <dbReference type="ChEBI" id="CHEBI:37575"/>
        <dbReference type="ChEBI" id="CHEBI:57841"/>
        <dbReference type="ChEBI" id="CHEBI:62890"/>
        <dbReference type="EC" id="2.5.1.3"/>
    </reaction>
</comment>
<evidence type="ECO:0000256" key="4">
    <source>
        <dbReference type="ARBA" id="ARBA00003848"/>
    </source>
</evidence>
<dbReference type="InterPro" id="IPR034291">
    <property type="entry name" value="TMP_synthase"/>
</dbReference>
<evidence type="ECO:0000256" key="6">
    <source>
        <dbReference type="ARBA" id="ARBA00005165"/>
    </source>
</evidence>
<keyword evidence="12 18" id="KW-0460">Magnesium</keyword>
<dbReference type="Pfam" id="PF03070">
    <property type="entry name" value="TENA_THI-4"/>
    <property type="match status" value="1"/>
</dbReference>
<evidence type="ECO:0000256" key="15">
    <source>
        <dbReference type="ARBA" id="ARBA00047334"/>
    </source>
</evidence>
<evidence type="ECO:0000256" key="3">
    <source>
        <dbReference type="ARBA" id="ARBA00003814"/>
    </source>
</evidence>
<name>A0A918C991_AGRME</name>
<reference evidence="22" key="1">
    <citation type="journal article" date="2014" name="Int. J. Syst. Evol. Microbiol.">
        <title>Complete genome sequence of Corynebacterium casei LMG S-19264T (=DSM 44701T), isolated from a smear-ripened cheese.</title>
        <authorList>
            <consortium name="US DOE Joint Genome Institute (JGI-PGF)"/>
            <person name="Walter F."/>
            <person name="Albersmeier A."/>
            <person name="Kalinowski J."/>
            <person name="Ruckert C."/>
        </authorList>
    </citation>
    <scope>NUCLEOTIDE SEQUENCE</scope>
    <source>
        <strain evidence="22">JCM 3346</strain>
    </source>
</reference>
<keyword evidence="8 18" id="KW-0479">Metal-binding</keyword>
<dbReference type="HAMAP" id="MF_00097">
    <property type="entry name" value="TMP_synthase"/>
    <property type="match status" value="1"/>
</dbReference>
<dbReference type="InterPro" id="IPR022998">
    <property type="entry name" value="ThiamineP_synth_TenI"/>
</dbReference>
<dbReference type="InterPro" id="IPR013785">
    <property type="entry name" value="Aldolase_TIM"/>
</dbReference>
<feature type="domain" description="Pyridoxamine kinase/Phosphomethylpyrimidine kinase" evidence="21">
    <location>
        <begin position="252"/>
        <end position="505"/>
    </location>
</feature>
<feature type="binding site" evidence="18">
    <location>
        <position position="97"/>
    </location>
    <ligand>
        <name>Mg(2+)</name>
        <dbReference type="ChEBI" id="CHEBI:18420"/>
    </ligand>
</feature>
<comment type="catalytic activity">
    <reaction evidence="1">
        <text>4-amino-5-hydroxymethyl-2-methylpyrimidine + ATP = 4-amino-2-methyl-5-(phosphooxymethyl)pyrimidine + ADP + H(+)</text>
        <dbReference type="Rhea" id="RHEA:23096"/>
        <dbReference type="ChEBI" id="CHEBI:15378"/>
        <dbReference type="ChEBI" id="CHEBI:16892"/>
        <dbReference type="ChEBI" id="CHEBI:30616"/>
        <dbReference type="ChEBI" id="CHEBI:58354"/>
        <dbReference type="ChEBI" id="CHEBI:456216"/>
        <dbReference type="EC" id="2.7.1.49"/>
    </reaction>
</comment>